<evidence type="ECO:0000256" key="4">
    <source>
        <dbReference type="ARBA" id="ARBA00020597"/>
    </source>
</evidence>
<proteinExistence type="inferred from homology"/>
<dbReference type="SUPFAM" id="SSF56199">
    <property type="entry name" value="Methenyltetrahydromethanopterin cyclohydrolase"/>
    <property type="match status" value="1"/>
</dbReference>
<organism evidence="11 12">
    <name type="scientific">Halorubrum ezzemoulense DSM 17463</name>
    <dbReference type="NCBI Taxonomy" id="1121945"/>
    <lineage>
        <taxon>Archaea</taxon>
        <taxon>Methanobacteriati</taxon>
        <taxon>Methanobacteriota</taxon>
        <taxon>Stenosarchaea group</taxon>
        <taxon>Halobacteria</taxon>
        <taxon>Halobacteriales</taxon>
        <taxon>Haloferacaceae</taxon>
        <taxon>Halorubrum</taxon>
    </lineage>
</organism>
<dbReference type="Pfam" id="PF02289">
    <property type="entry name" value="MCH"/>
    <property type="match status" value="1"/>
</dbReference>
<evidence type="ECO:0000256" key="7">
    <source>
        <dbReference type="ARBA" id="ARBA00022801"/>
    </source>
</evidence>
<dbReference type="eggNOG" id="arCOG02675">
    <property type="taxonomic scope" value="Archaea"/>
</dbReference>
<dbReference type="InterPro" id="IPR003209">
    <property type="entry name" value="METHMP_CycHdrlase"/>
</dbReference>
<sequence length="312" mass="33052">MESINRTAIELVDEALDFAGELDVVGYELDNGATVVDFGVDAAGGVEAGLLLAEIQTAGLANLQTRMGRLAGAPRQYVELSTDHPAVALLCSQKAGWELTTEGGFEGLGSGPARALVGRETEFERVGYYDSSEFATLAVESTALPDEEVAEQVAELAEVDTDGVFLPTFATGSTAGSVTTAARAAELAVFRLLEVGYEPTDVLHASGSAPLAPPTRDETEAMGRTNDALAYGGEVHLQVARDDDRFGEIVSTAGEEYGTPFVEVFEDADWDFYDVPESVFAPARVTVDVVDGPVYTVGETDEELLAESFGYR</sequence>
<dbReference type="GO" id="GO:0005737">
    <property type="term" value="C:cytoplasm"/>
    <property type="evidence" value="ECO:0007669"/>
    <property type="project" value="UniProtKB-SubCell"/>
</dbReference>
<dbReference type="GeneID" id="301359752"/>
<evidence type="ECO:0000313" key="12">
    <source>
        <dbReference type="Proteomes" id="UP000193587"/>
    </source>
</evidence>
<comment type="caution">
    <text evidence="11">The sequence shown here is derived from an EMBL/GenBank/DDBJ whole genome shotgun (WGS) entry which is preliminary data.</text>
</comment>
<evidence type="ECO:0000256" key="1">
    <source>
        <dbReference type="ARBA" id="ARBA00004496"/>
    </source>
</evidence>
<evidence type="ECO:0000256" key="9">
    <source>
        <dbReference type="ARBA" id="ARBA00048684"/>
    </source>
</evidence>
<dbReference type="RefSeq" id="WP_049929466.1">
    <property type="nucleotide sequence ID" value="NZ_ATXS01000001.1"/>
</dbReference>
<dbReference type="GeneID" id="38950301"/>
<evidence type="ECO:0000256" key="2">
    <source>
        <dbReference type="ARBA" id="ARBA00006902"/>
    </source>
</evidence>
<comment type="catalytic activity">
    <reaction evidence="9 10">
        <text>5,10-methenyl-5,6,7,8-tetrahydromethanopterin + H2O = N(5)-formyl-5,6,7,8-tetrahydromethanopterin + H(+)</text>
        <dbReference type="Rhea" id="RHEA:19053"/>
        <dbReference type="ChEBI" id="CHEBI:15377"/>
        <dbReference type="ChEBI" id="CHEBI:15378"/>
        <dbReference type="ChEBI" id="CHEBI:58018"/>
        <dbReference type="ChEBI" id="CHEBI:58337"/>
        <dbReference type="EC" id="3.5.4.27"/>
    </reaction>
</comment>
<evidence type="ECO:0000313" key="11">
    <source>
        <dbReference type="EMBL" id="OSP09661.1"/>
    </source>
</evidence>
<dbReference type="Gene3D" id="3.10.340.11">
    <property type="entry name" value="Methenyltetrahydromethanopterin Cyclohydrolase, Chain A, domain 1"/>
    <property type="match status" value="1"/>
</dbReference>
<dbReference type="AlphaFoldDB" id="A0A1X4H9M2"/>
<comment type="subcellular location">
    <subcellularLocation>
        <location evidence="1 10">Cytoplasm</location>
    </subcellularLocation>
</comment>
<dbReference type="STRING" id="1121945.GCA_000421805_00162"/>
<dbReference type="NCBIfam" id="TIGR03120">
    <property type="entry name" value="one_C_mch"/>
    <property type="match status" value="1"/>
</dbReference>
<dbReference type="GO" id="GO:0006730">
    <property type="term" value="P:one-carbon metabolic process"/>
    <property type="evidence" value="ECO:0007669"/>
    <property type="project" value="UniProtKB-UniRule"/>
</dbReference>
<dbReference type="Gene3D" id="3.30.1030.10">
    <property type="entry name" value="Methenyltetrahydromethanopterin Cyclohydrolase, Chain A, domain 2"/>
    <property type="match status" value="1"/>
</dbReference>
<gene>
    <name evidence="10" type="primary">mch</name>
    <name evidence="11" type="ORF">B9H04_04910</name>
</gene>
<evidence type="ECO:0000256" key="5">
    <source>
        <dbReference type="ARBA" id="ARBA00022490"/>
    </source>
</evidence>
<reference evidence="11 12" key="1">
    <citation type="submission" date="2017-04" db="EMBL/GenBank/DDBJ databases">
        <title>MLSA of the genus Halorubrum.</title>
        <authorList>
            <person name="De La Haba R."/>
            <person name="Sanchez-Porro C."/>
            <person name="Infante-Dominguez C."/>
            <person name="Ventosa A."/>
        </authorList>
    </citation>
    <scope>NUCLEOTIDE SEQUENCE [LARGE SCALE GENOMIC DNA]</scope>
    <source>
        <strain evidence="11 12">DSM 17463</strain>
    </source>
</reference>
<keyword evidence="5 10" id="KW-0963">Cytoplasm</keyword>
<evidence type="ECO:0000256" key="8">
    <source>
        <dbReference type="ARBA" id="ARBA00030468"/>
    </source>
</evidence>
<evidence type="ECO:0000256" key="3">
    <source>
        <dbReference type="ARBA" id="ARBA00012765"/>
    </source>
</evidence>
<evidence type="ECO:0000256" key="10">
    <source>
        <dbReference type="HAMAP-Rule" id="MF_00486"/>
    </source>
</evidence>
<keyword evidence="7 10" id="KW-0378">Hydrolase</keyword>
<dbReference type="HAMAP" id="MF_00486">
    <property type="entry name" value="McH"/>
    <property type="match status" value="1"/>
</dbReference>
<dbReference type="GO" id="GO:0018759">
    <property type="term" value="F:methenyltetrahydromethanopterin cyclohydrolase activity"/>
    <property type="evidence" value="ECO:0007669"/>
    <property type="project" value="UniProtKB-UniRule"/>
</dbReference>
<keyword evidence="6 10" id="KW-0554">One-carbon metabolism</keyword>
<evidence type="ECO:0000256" key="6">
    <source>
        <dbReference type="ARBA" id="ARBA00022563"/>
    </source>
</evidence>
<comment type="function">
    <text evidence="10">Catalyzes the hydrolysis of methenyl-H(4)MPT(+) to 5-formyl-H(4)MPT.</text>
</comment>
<name>A0A1X4H9M2_HALEZ</name>
<dbReference type="Proteomes" id="UP000193587">
    <property type="component" value="Unassembled WGS sequence"/>
</dbReference>
<dbReference type="EMBL" id="NEDJ01000010">
    <property type="protein sequence ID" value="OSP09661.1"/>
    <property type="molecule type" value="Genomic_DNA"/>
</dbReference>
<protein>
    <recommendedName>
        <fullName evidence="4 10">Methenyltetrahydromethanopterin cyclohydrolase</fullName>
        <ecNumber evidence="3 10">3.5.4.27</ecNumber>
    </recommendedName>
    <alternativeName>
        <fullName evidence="8 10">Methenyl-H4MPT cyclohydrolase</fullName>
    </alternativeName>
</protein>
<dbReference type="EC" id="3.5.4.27" evidence="3 10"/>
<accession>A0A1X4H9M2</accession>
<comment type="similarity">
    <text evidence="2 10">Belongs to the MCH family.</text>
</comment>